<dbReference type="EMBL" id="JAVDWU010000005">
    <property type="protein sequence ID" value="MDR7150701.1"/>
    <property type="molecule type" value="Genomic_DNA"/>
</dbReference>
<evidence type="ECO:0000313" key="2">
    <source>
        <dbReference type="EMBL" id="MDR7150701.1"/>
    </source>
</evidence>
<keyword evidence="1" id="KW-0560">Oxidoreductase</keyword>
<dbReference type="RefSeq" id="WP_310316667.1">
    <property type="nucleotide sequence ID" value="NZ_JAVDWU010000005.1"/>
</dbReference>
<reference evidence="2 3" key="1">
    <citation type="submission" date="2023-07" db="EMBL/GenBank/DDBJ databases">
        <title>Sorghum-associated microbial communities from plants grown in Nebraska, USA.</title>
        <authorList>
            <person name="Schachtman D."/>
        </authorList>
    </citation>
    <scope>NUCLEOTIDE SEQUENCE [LARGE SCALE GENOMIC DNA]</scope>
    <source>
        <strain evidence="2 3">4249</strain>
    </source>
</reference>
<keyword evidence="1" id="KW-0479">Metal-binding</keyword>
<sequence>MTEATLERAASPGSGSGLLYAVWCFLMRQPRLLRVLAAAVRRWPMVANTLPIVAGRDAVVAAFLRSTSFSNTAHAPNLVAGPFSIGMPDGPRYRSERATLEAMLLLPGELGRTSAELARERVEALQRGASASRFDLVDDYLGPLVWRTMKRCYGDAGDALAKGHPGAHAPEDAEKQLFMHLRHVASHLVVGGVAPAGVQCRAEAAGAALNQCVHAHKDVVRQAFASRLPDRPEATVHRNAVGLMWVSHPVAVQAGVHLMWELIEREDWHMKLRQQVAEAGEKALLDDGLRQHVRHVILELLRFRPVFPIVVRDVPRATCFQAGDDRPARVKAGQSLKLMVIGAMFDPAAVDRPGDFLPYRSWRNEDDRYMVFGHGDRRCPGREHALEMLTSLLVGLLMLPRPCRLAGRKAMVYDGPAAAHLHLVF</sequence>
<dbReference type="Gene3D" id="1.10.630.10">
    <property type="entry name" value="Cytochrome P450"/>
    <property type="match status" value="1"/>
</dbReference>
<dbReference type="InterPro" id="IPR017972">
    <property type="entry name" value="Cyt_P450_CS"/>
</dbReference>
<keyword evidence="1" id="KW-0349">Heme</keyword>
<protein>
    <submittedName>
        <fullName evidence="2">Cytochrome P450</fullName>
    </submittedName>
</protein>
<comment type="caution">
    <text evidence="2">The sequence shown here is derived from an EMBL/GenBank/DDBJ whole genome shotgun (WGS) entry which is preliminary data.</text>
</comment>
<gene>
    <name evidence="2" type="ORF">J2W49_002664</name>
</gene>
<dbReference type="PROSITE" id="PS00086">
    <property type="entry name" value="CYTOCHROME_P450"/>
    <property type="match status" value="1"/>
</dbReference>
<accession>A0ABU1WN28</accession>
<name>A0ABU1WN28_9BURK</name>
<organism evidence="2 3">
    <name type="scientific">Hydrogenophaga palleronii</name>
    <dbReference type="NCBI Taxonomy" id="65655"/>
    <lineage>
        <taxon>Bacteria</taxon>
        <taxon>Pseudomonadati</taxon>
        <taxon>Pseudomonadota</taxon>
        <taxon>Betaproteobacteria</taxon>
        <taxon>Burkholderiales</taxon>
        <taxon>Comamonadaceae</taxon>
        <taxon>Hydrogenophaga</taxon>
    </lineage>
</organism>
<evidence type="ECO:0000313" key="3">
    <source>
        <dbReference type="Proteomes" id="UP001265700"/>
    </source>
</evidence>
<dbReference type="Proteomes" id="UP001265700">
    <property type="component" value="Unassembled WGS sequence"/>
</dbReference>
<dbReference type="InterPro" id="IPR036396">
    <property type="entry name" value="Cyt_P450_sf"/>
</dbReference>
<keyword evidence="1" id="KW-0408">Iron</keyword>
<keyword evidence="1" id="KW-0503">Monooxygenase</keyword>
<proteinExistence type="inferred from homology"/>
<comment type="similarity">
    <text evidence="1">Belongs to the cytochrome P450 family.</text>
</comment>
<dbReference type="SUPFAM" id="SSF48264">
    <property type="entry name" value="Cytochrome P450"/>
    <property type="match status" value="1"/>
</dbReference>
<evidence type="ECO:0000256" key="1">
    <source>
        <dbReference type="RuleBase" id="RU000461"/>
    </source>
</evidence>
<keyword evidence="3" id="KW-1185">Reference proteome</keyword>
<dbReference type="Pfam" id="PF00067">
    <property type="entry name" value="p450"/>
    <property type="match status" value="1"/>
</dbReference>
<dbReference type="InterPro" id="IPR001128">
    <property type="entry name" value="Cyt_P450"/>
</dbReference>